<evidence type="ECO:0000313" key="2">
    <source>
        <dbReference type="Proteomes" id="UP000199668"/>
    </source>
</evidence>
<feature type="non-terminal residue" evidence="1">
    <location>
        <position position="1"/>
    </location>
</feature>
<gene>
    <name evidence="1" type="ORF">SAMN04488054_1616</name>
</gene>
<keyword evidence="2" id="KW-1185">Reference proteome</keyword>
<proteinExistence type="predicted"/>
<dbReference type="EMBL" id="FOTY01000061">
    <property type="protein sequence ID" value="SFM46998.1"/>
    <property type="molecule type" value="Genomic_DNA"/>
</dbReference>
<name>A0A1I4R3X2_9BACI</name>
<evidence type="ECO:0000313" key="1">
    <source>
        <dbReference type="EMBL" id="SFM46998.1"/>
    </source>
</evidence>
<protein>
    <submittedName>
        <fullName evidence="1">Uncharacterized protein</fullName>
    </submittedName>
</protein>
<organism evidence="1 2">
    <name type="scientific">Salibacterium qingdaonense</name>
    <dbReference type="NCBI Taxonomy" id="266892"/>
    <lineage>
        <taxon>Bacteria</taxon>
        <taxon>Bacillati</taxon>
        <taxon>Bacillota</taxon>
        <taxon>Bacilli</taxon>
        <taxon>Bacillales</taxon>
        <taxon>Bacillaceae</taxon>
    </lineage>
</organism>
<dbReference type="Proteomes" id="UP000199668">
    <property type="component" value="Unassembled WGS sequence"/>
</dbReference>
<accession>A0A1I4R3X2</accession>
<sequence length="66" mass="7384">KTSLTYAGNQADIFSDAAIEEIHQYTNGTPRLINKVCTHCLMYGSQSGHRIIDDHMVKDVITGEFQ</sequence>
<dbReference type="AlphaFoldDB" id="A0A1I4R3X2"/>
<reference evidence="1 2" key="1">
    <citation type="submission" date="2016-10" db="EMBL/GenBank/DDBJ databases">
        <authorList>
            <person name="de Groot N.N."/>
        </authorList>
    </citation>
    <scope>NUCLEOTIDE SEQUENCE [LARGE SCALE GENOMIC DNA]</scope>
    <source>
        <strain evidence="1 2">CGMCC 1.6134</strain>
    </source>
</reference>